<evidence type="ECO:0000313" key="2">
    <source>
        <dbReference type="Proteomes" id="UP000006057"/>
    </source>
</evidence>
<geneLocation type="plasmid" evidence="1 2">
    <name>pMYCCH.01</name>
</geneLocation>
<dbReference type="KEGG" id="mcb:Mycch_5685"/>
<proteinExistence type="predicted"/>
<sequence>MGWAEYVRHARWQLNRGSKWTEKGRSIGAGPVMRRFIWS</sequence>
<dbReference type="AlphaFoldDB" id="I4BSR3"/>
<keyword evidence="2" id="KW-1185">Reference proteome</keyword>
<dbReference type="PATRIC" id="fig|710421.3.peg.5663"/>
<reference evidence="1 2" key="1">
    <citation type="submission" date="2012-06" db="EMBL/GenBank/DDBJ databases">
        <title>Complete sequence of plasmid 1 of Mycobacterium chubuense NBB4.</title>
        <authorList>
            <consortium name="US DOE Joint Genome Institute"/>
            <person name="Lucas S."/>
            <person name="Han J."/>
            <person name="Lapidus A."/>
            <person name="Cheng J.-F."/>
            <person name="Goodwin L."/>
            <person name="Pitluck S."/>
            <person name="Peters L."/>
            <person name="Mikhailova N."/>
            <person name="Teshima H."/>
            <person name="Detter J.C."/>
            <person name="Han C."/>
            <person name="Tapia R."/>
            <person name="Land M."/>
            <person name="Hauser L."/>
            <person name="Kyrpides N."/>
            <person name="Ivanova N."/>
            <person name="Pagani I."/>
            <person name="Mattes T."/>
            <person name="Holmes A."/>
            <person name="Rutledge P."/>
            <person name="Paulsen I."/>
            <person name="Coleman N."/>
            <person name="Woyke T."/>
        </authorList>
    </citation>
    <scope>NUCLEOTIDE SEQUENCE [LARGE SCALE GENOMIC DNA]</scope>
    <source>
        <strain evidence="1 2">NBB4</strain>
        <plasmid evidence="1 2">pMYCCH.01</plasmid>
    </source>
</reference>
<dbReference type="HOGENOM" id="CLU_3313009_0_0_11"/>
<dbReference type="EMBL" id="CP003054">
    <property type="protein sequence ID" value="AFM20320.1"/>
    <property type="molecule type" value="Genomic_DNA"/>
</dbReference>
<protein>
    <submittedName>
        <fullName evidence="1">Uncharacterized protein</fullName>
    </submittedName>
</protein>
<evidence type="ECO:0000313" key="1">
    <source>
        <dbReference type="EMBL" id="AFM20320.1"/>
    </source>
</evidence>
<organism evidence="1 2">
    <name type="scientific">Mycolicibacterium chubuense (strain NBB4)</name>
    <name type="common">Mycobacterium chubuense</name>
    <dbReference type="NCBI Taxonomy" id="710421"/>
    <lineage>
        <taxon>Bacteria</taxon>
        <taxon>Bacillati</taxon>
        <taxon>Actinomycetota</taxon>
        <taxon>Actinomycetes</taxon>
        <taxon>Mycobacteriales</taxon>
        <taxon>Mycobacteriaceae</taxon>
        <taxon>Mycolicibacterium</taxon>
    </lineage>
</organism>
<dbReference type="Proteomes" id="UP000006057">
    <property type="component" value="Plasmid pMYCCH.01"/>
</dbReference>
<name>I4BSR3_MYCCN</name>
<keyword evidence="1" id="KW-0614">Plasmid</keyword>
<accession>I4BSR3</accession>
<gene>
    <name evidence="1" type="ordered locus">Mycch_5685</name>
</gene>